<dbReference type="CDD" id="cd00167">
    <property type="entry name" value="SANT"/>
    <property type="match status" value="2"/>
</dbReference>
<feature type="domain" description="HTH myb-type" evidence="9">
    <location>
        <begin position="120"/>
        <end position="167"/>
    </location>
</feature>
<keyword evidence="5" id="KW-0804">Transcription</keyword>
<dbReference type="EMBL" id="PDCK01000039">
    <property type="protein sequence ID" value="PRQ59474.1"/>
    <property type="molecule type" value="Genomic_DNA"/>
</dbReference>
<evidence type="ECO:0000256" key="1">
    <source>
        <dbReference type="ARBA" id="ARBA00004123"/>
    </source>
</evidence>
<reference evidence="10 11" key="1">
    <citation type="journal article" date="2018" name="Nat. Genet.">
        <title>The Rosa genome provides new insights in the design of modern roses.</title>
        <authorList>
            <person name="Bendahmane M."/>
        </authorList>
    </citation>
    <scope>NUCLEOTIDE SEQUENCE [LARGE SCALE GENOMIC DNA]</scope>
    <source>
        <strain evidence="11">cv. Old Blush</strain>
    </source>
</reference>
<sequence>MPTTPPFIHQKRLKNSSLSLFNSIPPFLLLLLLLLRNSQRAPSKSSSSSSSKLTDTMSGGGDNRVKGSWSPQEDSTLIKLVAEHGPRNWSLISSGIPGRSGKSCRLRWCNQLSPDVQHKPFSPAEDAAIVRAHALHGNKWATIARLLPGRTDNAIKNHWNSTLRRRRLAESSSASSELKRLIGATSDDPETKRQCLRGASAEEDSFKAVAAGVEGVLTSLTLSPPGQKVENEVVLKSEEVGEEEEEDNDDHQEEAVDDEEKCTVEMEETCLMTMMQRMIAQEVRNYIESLRAENGLVFGLQSTVQNDRKC</sequence>
<dbReference type="InterPro" id="IPR017930">
    <property type="entry name" value="Myb_dom"/>
</dbReference>
<evidence type="ECO:0000256" key="2">
    <source>
        <dbReference type="ARBA" id="ARBA00022737"/>
    </source>
</evidence>
<dbReference type="GO" id="GO:0005634">
    <property type="term" value="C:nucleus"/>
    <property type="evidence" value="ECO:0007669"/>
    <property type="project" value="UniProtKB-SubCell"/>
</dbReference>
<feature type="region of interest" description="Disordered" evidence="7">
    <location>
        <begin position="41"/>
        <end position="71"/>
    </location>
</feature>
<dbReference type="OrthoDB" id="2143914at2759"/>
<accession>A0A2P6SLB7</accession>
<protein>
    <submittedName>
        <fullName evidence="10">Putative transcription factor MYB-HB-like family</fullName>
    </submittedName>
</protein>
<dbReference type="PROSITE" id="PS50090">
    <property type="entry name" value="MYB_LIKE"/>
    <property type="match status" value="2"/>
</dbReference>
<evidence type="ECO:0000256" key="6">
    <source>
        <dbReference type="ARBA" id="ARBA00023242"/>
    </source>
</evidence>
<evidence type="ECO:0000256" key="3">
    <source>
        <dbReference type="ARBA" id="ARBA00023015"/>
    </source>
</evidence>
<dbReference type="GO" id="GO:0000981">
    <property type="term" value="F:DNA-binding transcription factor activity, RNA polymerase II-specific"/>
    <property type="evidence" value="ECO:0007669"/>
    <property type="project" value="TreeGrafter"/>
</dbReference>
<dbReference type="SMART" id="SM00717">
    <property type="entry name" value="SANT"/>
    <property type="match status" value="2"/>
</dbReference>
<proteinExistence type="predicted"/>
<evidence type="ECO:0000313" key="11">
    <source>
        <dbReference type="Proteomes" id="UP000238479"/>
    </source>
</evidence>
<dbReference type="FunFam" id="1.10.10.60:FF:000060">
    <property type="entry name" value="MYB transcription factor"/>
    <property type="match status" value="1"/>
</dbReference>
<name>A0A2P6SLB7_ROSCH</name>
<evidence type="ECO:0000313" key="10">
    <source>
        <dbReference type="EMBL" id="PRQ59474.1"/>
    </source>
</evidence>
<dbReference type="PANTHER" id="PTHR45614:SF82">
    <property type="entry name" value="OS01G0977300 PROTEIN"/>
    <property type="match status" value="1"/>
</dbReference>
<feature type="domain" description="Myb-like" evidence="8">
    <location>
        <begin position="61"/>
        <end position="112"/>
    </location>
</feature>
<dbReference type="PANTHER" id="PTHR45614">
    <property type="entry name" value="MYB PROTEIN-RELATED"/>
    <property type="match status" value="1"/>
</dbReference>
<evidence type="ECO:0000256" key="5">
    <source>
        <dbReference type="ARBA" id="ARBA00023163"/>
    </source>
</evidence>
<dbReference type="Proteomes" id="UP000238479">
    <property type="component" value="Chromosome 1"/>
</dbReference>
<comment type="subcellular location">
    <subcellularLocation>
        <location evidence="1">Nucleus</location>
    </subcellularLocation>
</comment>
<dbReference type="AlphaFoldDB" id="A0A2P6SLB7"/>
<evidence type="ECO:0000256" key="4">
    <source>
        <dbReference type="ARBA" id="ARBA00023125"/>
    </source>
</evidence>
<dbReference type="STRING" id="74649.A0A2P6SLB7"/>
<dbReference type="Gene3D" id="1.10.10.60">
    <property type="entry name" value="Homeodomain-like"/>
    <property type="match status" value="2"/>
</dbReference>
<organism evidence="10 11">
    <name type="scientific">Rosa chinensis</name>
    <name type="common">China rose</name>
    <dbReference type="NCBI Taxonomy" id="74649"/>
    <lineage>
        <taxon>Eukaryota</taxon>
        <taxon>Viridiplantae</taxon>
        <taxon>Streptophyta</taxon>
        <taxon>Embryophyta</taxon>
        <taxon>Tracheophyta</taxon>
        <taxon>Spermatophyta</taxon>
        <taxon>Magnoliopsida</taxon>
        <taxon>eudicotyledons</taxon>
        <taxon>Gunneridae</taxon>
        <taxon>Pentapetalae</taxon>
        <taxon>rosids</taxon>
        <taxon>fabids</taxon>
        <taxon>Rosales</taxon>
        <taxon>Rosaceae</taxon>
        <taxon>Rosoideae</taxon>
        <taxon>Rosoideae incertae sedis</taxon>
        <taxon>Rosa</taxon>
    </lineage>
</organism>
<dbReference type="PROSITE" id="PS51294">
    <property type="entry name" value="HTH_MYB"/>
    <property type="match status" value="2"/>
</dbReference>
<dbReference type="GO" id="GO:0000978">
    <property type="term" value="F:RNA polymerase II cis-regulatory region sequence-specific DNA binding"/>
    <property type="evidence" value="ECO:0007669"/>
    <property type="project" value="TreeGrafter"/>
</dbReference>
<dbReference type="OMA" id="TIMHRMI"/>
<keyword evidence="2" id="KW-0677">Repeat</keyword>
<dbReference type="SUPFAM" id="SSF46689">
    <property type="entry name" value="Homeodomain-like"/>
    <property type="match status" value="1"/>
</dbReference>
<dbReference type="Pfam" id="PF00249">
    <property type="entry name" value="Myb_DNA-binding"/>
    <property type="match status" value="2"/>
</dbReference>
<evidence type="ECO:0000259" key="8">
    <source>
        <dbReference type="PROSITE" id="PS50090"/>
    </source>
</evidence>
<comment type="caution">
    <text evidence="10">The sequence shown here is derived from an EMBL/GenBank/DDBJ whole genome shotgun (WGS) entry which is preliminary data.</text>
</comment>
<dbReference type="InterPro" id="IPR050560">
    <property type="entry name" value="MYB_TF"/>
</dbReference>
<keyword evidence="6" id="KW-0539">Nucleus</keyword>
<keyword evidence="3" id="KW-0805">Transcription regulation</keyword>
<dbReference type="InterPro" id="IPR001005">
    <property type="entry name" value="SANT/Myb"/>
</dbReference>
<feature type="compositionally biased region" description="Low complexity" evidence="7">
    <location>
        <begin position="43"/>
        <end position="52"/>
    </location>
</feature>
<dbReference type="Gramene" id="PRQ59474">
    <property type="protein sequence ID" value="PRQ59474"/>
    <property type="gene ID" value="RchiOBHm_Chr1g0370581"/>
</dbReference>
<keyword evidence="11" id="KW-1185">Reference proteome</keyword>
<evidence type="ECO:0000259" key="9">
    <source>
        <dbReference type="PROSITE" id="PS51294"/>
    </source>
</evidence>
<feature type="compositionally biased region" description="Acidic residues" evidence="7">
    <location>
        <begin position="240"/>
        <end position="259"/>
    </location>
</feature>
<keyword evidence="4" id="KW-0238">DNA-binding</keyword>
<feature type="domain" description="Myb-like" evidence="8">
    <location>
        <begin position="113"/>
        <end position="163"/>
    </location>
</feature>
<feature type="domain" description="HTH myb-type" evidence="9">
    <location>
        <begin position="61"/>
        <end position="116"/>
    </location>
</feature>
<dbReference type="InterPro" id="IPR009057">
    <property type="entry name" value="Homeodomain-like_sf"/>
</dbReference>
<feature type="region of interest" description="Disordered" evidence="7">
    <location>
        <begin position="237"/>
        <end position="259"/>
    </location>
</feature>
<gene>
    <name evidence="10" type="ORF">RchiOBHm_Chr1g0370581</name>
</gene>
<evidence type="ECO:0000256" key="7">
    <source>
        <dbReference type="SAM" id="MobiDB-lite"/>
    </source>
</evidence>